<gene>
    <name evidence="2" type="ORF">SKAU_G00128970</name>
</gene>
<accession>A0A9Q1FQK2</accession>
<name>A0A9Q1FQK2_SYNKA</name>
<dbReference type="AlphaFoldDB" id="A0A9Q1FQK2"/>
<evidence type="ECO:0008006" key="4">
    <source>
        <dbReference type="Google" id="ProtNLM"/>
    </source>
</evidence>
<comment type="caution">
    <text evidence="2">The sequence shown here is derived from an EMBL/GenBank/DDBJ whole genome shotgun (WGS) entry which is preliminary data.</text>
</comment>
<feature type="signal peptide" evidence="1">
    <location>
        <begin position="1"/>
        <end position="22"/>
    </location>
</feature>
<protein>
    <recommendedName>
        <fullName evidence="4">Secreted protein</fullName>
    </recommendedName>
</protein>
<keyword evidence="1" id="KW-0732">Signal</keyword>
<proteinExistence type="predicted"/>
<sequence length="127" mass="14184">MVVALRFLPFLVAFLGSTLVNGRRSTELMAKPKVDAMAGVGRRRTLFSMEHLDEEVLLLHPPGTIRYADGACGCVPDEMRMEPFPWKDQVRWNAIALGVDRNSKSPGYLSHQKSWNLFAFAMISSSA</sequence>
<evidence type="ECO:0000313" key="2">
    <source>
        <dbReference type="EMBL" id="KAJ8364066.1"/>
    </source>
</evidence>
<reference evidence="2" key="1">
    <citation type="journal article" date="2023" name="Science">
        <title>Genome structures resolve the early diversification of teleost fishes.</title>
        <authorList>
            <person name="Parey E."/>
            <person name="Louis A."/>
            <person name="Montfort J."/>
            <person name="Bouchez O."/>
            <person name="Roques C."/>
            <person name="Iampietro C."/>
            <person name="Lluch J."/>
            <person name="Castinel A."/>
            <person name="Donnadieu C."/>
            <person name="Desvignes T."/>
            <person name="Floi Bucao C."/>
            <person name="Jouanno E."/>
            <person name="Wen M."/>
            <person name="Mejri S."/>
            <person name="Dirks R."/>
            <person name="Jansen H."/>
            <person name="Henkel C."/>
            <person name="Chen W.J."/>
            <person name="Zahm M."/>
            <person name="Cabau C."/>
            <person name="Klopp C."/>
            <person name="Thompson A.W."/>
            <person name="Robinson-Rechavi M."/>
            <person name="Braasch I."/>
            <person name="Lecointre G."/>
            <person name="Bobe J."/>
            <person name="Postlethwait J.H."/>
            <person name="Berthelot C."/>
            <person name="Roest Crollius H."/>
            <person name="Guiguen Y."/>
        </authorList>
    </citation>
    <scope>NUCLEOTIDE SEQUENCE</scope>
    <source>
        <strain evidence="2">WJC10195</strain>
    </source>
</reference>
<dbReference type="EMBL" id="JAINUF010000004">
    <property type="protein sequence ID" value="KAJ8364066.1"/>
    <property type="molecule type" value="Genomic_DNA"/>
</dbReference>
<dbReference type="Proteomes" id="UP001152622">
    <property type="component" value="Chromosome 4"/>
</dbReference>
<feature type="chain" id="PRO_5040172544" description="Secreted protein" evidence="1">
    <location>
        <begin position="23"/>
        <end position="127"/>
    </location>
</feature>
<evidence type="ECO:0000313" key="3">
    <source>
        <dbReference type="Proteomes" id="UP001152622"/>
    </source>
</evidence>
<evidence type="ECO:0000256" key="1">
    <source>
        <dbReference type="SAM" id="SignalP"/>
    </source>
</evidence>
<organism evidence="2 3">
    <name type="scientific">Synaphobranchus kaupii</name>
    <name type="common">Kaup's arrowtooth eel</name>
    <dbReference type="NCBI Taxonomy" id="118154"/>
    <lineage>
        <taxon>Eukaryota</taxon>
        <taxon>Metazoa</taxon>
        <taxon>Chordata</taxon>
        <taxon>Craniata</taxon>
        <taxon>Vertebrata</taxon>
        <taxon>Euteleostomi</taxon>
        <taxon>Actinopterygii</taxon>
        <taxon>Neopterygii</taxon>
        <taxon>Teleostei</taxon>
        <taxon>Anguilliformes</taxon>
        <taxon>Synaphobranchidae</taxon>
        <taxon>Synaphobranchus</taxon>
    </lineage>
</organism>
<keyword evidence="3" id="KW-1185">Reference proteome</keyword>